<sequence>MKHANESRMRAQRPEHRTATREARYRNADASAKARTPNGDA</sequence>
<dbReference type="AlphaFoldDB" id="A0A0N7JVL7"/>
<feature type="region of interest" description="Disordered" evidence="1">
    <location>
        <begin position="1"/>
        <end position="41"/>
    </location>
</feature>
<name>A0A0N7JVL7_9BURK</name>
<dbReference type="Proteomes" id="UP000019146">
    <property type="component" value="Plasmid unnamed"/>
</dbReference>
<geneLocation type="plasmid" evidence="3"/>
<keyword evidence="2" id="KW-0614">Plasmid</keyword>
<feature type="compositionally biased region" description="Basic and acidic residues" evidence="1">
    <location>
        <begin position="1"/>
        <end position="27"/>
    </location>
</feature>
<dbReference type="EMBL" id="CP012748">
    <property type="protein sequence ID" value="ALL69565.1"/>
    <property type="molecule type" value="Genomic_DNA"/>
</dbReference>
<proteinExistence type="predicted"/>
<gene>
    <name evidence="2" type="ORF">K788_0009160</name>
</gene>
<dbReference type="KEGG" id="bcai:K788_0009160"/>
<evidence type="ECO:0000256" key="1">
    <source>
        <dbReference type="SAM" id="MobiDB-lite"/>
    </source>
</evidence>
<evidence type="ECO:0000313" key="2">
    <source>
        <dbReference type="EMBL" id="ALL69565.1"/>
    </source>
</evidence>
<protein>
    <submittedName>
        <fullName evidence="2">Transcriptional family</fullName>
    </submittedName>
</protein>
<evidence type="ECO:0000313" key="3">
    <source>
        <dbReference type="Proteomes" id="UP000019146"/>
    </source>
</evidence>
<organism evidence="2 3">
    <name type="scientific">Paraburkholderia caribensis MBA4</name>
    <dbReference type="NCBI Taxonomy" id="1323664"/>
    <lineage>
        <taxon>Bacteria</taxon>
        <taxon>Pseudomonadati</taxon>
        <taxon>Pseudomonadota</taxon>
        <taxon>Betaproteobacteria</taxon>
        <taxon>Burkholderiales</taxon>
        <taxon>Burkholderiaceae</taxon>
        <taxon>Paraburkholderia</taxon>
    </lineage>
</organism>
<reference evidence="2 3" key="1">
    <citation type="journal article" date="2014" name="Genome Announc.">
        <title>Draft Genome Sequence of the Haloacid-Degrading Burkholderia caribensis Strain MBA4.</title>
        <authorList>
            <person name="Pan Y."/>
            <person name="Kong K.F."/>
            <person name="Tsang J.S."/>
        </authorList>
    </citation>
    <scope>NUCLEOTIDE SEQUENCE [LARGE SCALE GENOMIC DNA]</scope>
    <source>
        <strain evidence="2 3">MBA4</strain>
        <plasmid evidence="3">Plasmid</plasmid>
    </source>
</reference>
<accession>A0A0N7JVL7</accession>